<dbReference type="EMBL" id="QWGA01000007">
    <property type="protein sequence ID" value="RIJ28674.1"/>
    <property type="molecule type" value="Genomic_DNA"/>
</dbReference>
<sequence>MRLYFEDLYTIGWLRSQLEELRTWQTELRSQIGAKPGEAARIEMHYRWLRVEIENLERLPDPVA</sequence>
<evidence type="ECO:0000313" key="1">
    <source>
        <dbReference type="EMBL" id="RIJ28674.1"/>
    </source>
</evidence>
<dbReference type="RefSeq" id="WP_119454098.1">
    <property type="nucleotide sequence ID" value="NZ_QWGA01000007.1"/>
</dbReference>
<dbReference type="OrthoDB" id="7620151at2"/>
<gene>
    <name evidence="1" type="ORF">D1222_09825</name>
</gene>
<reference evidence="1 2" key="1">
    <citation type="submission" date="2018-08" db="EMBL/GenBank/DDBJ databases">
        <title>Henriciella mobilis sp. nov., isolated from seawater.</title>
        <authorList>
            <person name="Cheng H."/>
            <person name="Wu Y.-H."/>
            <person name="Xu X.-W."/>
            <person name="Guo L.-L."/>
        </authorList>
    </citation>
    <scope>NUCLEOTIDE SEQUENCE [LARGE SCALE GENOMIC DNA]</scope>
    <source>
        <strain evidence="1 2">CCUG67844</strain>
    </source>
</reference>
<name>A0A399RDT5_9PROT</name>
<accession>A0A399RDT5</accession>
<organism evidence="1 2">
    <name type="scientific">Henriciella algicola</name>
    <dbReference type="NCBI Taxonomy" id="1608422"/>
    <lineage>
        <taxon>Bacteria</taxon>
        <taxon>Pseudomonadati</taxon>
        <taxon>Pseudomonadota</taxon>
        <taxon>Alphaproteobacteria</taxon>
        <taxon>Hyphomonadales</taxon>
        <taxon>Hyphomonadaceae</taxon>
        <taxon>Henriciella</taxon>
    </lineage>
</organism>
<evidence type="ECO:0000313" key="2">
    <source>
        <dbReference type="Proteomes" id="UP000265845"/>
    </source>
</evidence>
<dbReference type="AlphaFoldDB" id="A0A399RDT5"/>
<dbReference type="Proteomes" id="UP000265845">
    <property type="component" value="Unassembled WGS sequence"/>
</dbReference>
<comment type="caution">
    <text evidence="1">The sequence shown here is derived from an EMBL/GenBank/DDBJ whole genome shotgun (WGS) entry which is preliminary data.</text>
</comment>
<proteinExistence type="predicted"/>
<protein>
    <submittedName>
        <fullName evidence="1">Uncharacterized protein</fullName>
    </submittedName>
</protein>
<keyword evidence="2" id="KW-1185">Reference proteome</keyword>